<evidence type="ECO:0000313" key="8">
    <source>
        <dbReference type="EMBL" id="KFM25694.1"/>
    </source>
</evidence>
<dbReference type="PANTHER" id="PTHR21399">
    <property type="entry name" value="CHLORIDE CONDUCTANCE REGULATORY PROTEIN ICLN"/>
    <property type="match status" value="1"/>
</dbReference>
<reference evidence="8 10" key="1">
    <citation type="journal article" date="2014" name="BMC Genomics">
        <title>Oil accumulation mechanisms of the oleaginous microalga Chlorella protothecoides revealed through its genome, transcriptomes, and proteomes.</title>
        <authorList>
            <person name="Gao C."/>
            <person name="Wang Y."/>
            <person name="Shen Y."/>
            <person name="Yan D."/>
            <person name="He X."/>
            <person name="Dai J."/>
            <person name="Wu Q."/>
        </authorList>
    </citation>
    <scope>NUCLEOTIDE SEQUENCE [LARGE SCALE GENOMIC DNA]</scope>
    <source>
        <strain evidence="8 10">0710</strain>
    </source>
</reference>
<organism evidence="8 10">
    <name type="scientific">Auxenochlorella protothecoides</name>
    <name type="common">Green microalga</name>
    <name type="synonym">Chlorella protothecoides</name>
    <dbReference type="NCBI Taxonomy" id="3075"/>
    <lineage>
        <taxon>Eukaryota</taxon>
        <taxon>Viridiplantae</taxon>
        <taxon>Chlorophyta</taxon>
        <taxon>core chlorophytes</taxon>
        <taxon>Trebouxiophyceae</taxon>
        <taxon>Chlorellales</taxon>
        <taxon>Chlorellaceae</taxon>
        <taxon>Auxenochlorella</taxon>
    </lineage>
</organism>
<feature type="region of interest" description="Disordered" evidence="5">
    <location>
        <begin position="134"/>
        <end position="156"/>
    </location>
</feature>
<proteinExistence type="predicted"/>
<keyword evidence="4" id="KW-0539">Nucleus</keyword>
<dbReference type="Pfam" id="PF03517">
    <property type="entry name" value="Voldacs"/>
    <property type="match status" value="1"/>
</dbReference>
<evidence type="ECO:0008006" key="12">
    <source>
        <dbReference type="Google" id="ProtNLM"/>
    </source>
</evidence>
<dbReference type="InterPro" id="IPR039924">
    <property type="entry name" value="ICln/Lot5/Saf5"/>
</dbReference>
<reference evidence="9" key="5">
    <citation type="submission" date="2018-11" db="EMBL/GenBank/DDBJ databases">
        <title>Characterization of plant carbon substrate utilization by Auxenochlorella protothecoides.</title>
        <authorList>
            <person name="Vogler B.W."/>
            <person name="Starkenburg S.R."/>
            <person name="Sudasinghe N."/>
            <person name="Schambach J.Y."/>
            <person name="Rollin J.A."/>
            <person name="Pattathil S."/>
            <person name="Barry A.N."/>
        </authorList>
    </citation>
    <scope>NUCLEOTIDE SEQUENCE [LARGE SCALE GENOMIC DNA]</scope>
    <source>
        <strain evidence="9">UTEX 25</strain>
    </source>
</reference>
<evidence type="ECO:0000256" key="5">
    <source>
        <dbReference type="SAM" id="MobiDB-lite"/>
    </source>
</evidence>
<dbReference type="GeneID" id="23613927"/>
<dbReference type="EMBL" id="QOKY01000128">
    <property type="protein sequence ID" value="RMZ57366.1"/>
    <property type="molecule type" value="Genomic_DNA"/>
</dbReference>
<evidence type="ECO:0000313" key="11">
    <source>
        <dbReference type="Proteomes" id="UP000279271"/>
    </source>
</evidence>
<reference evidence="6" key="2">
    <citation type="submission" date="2015-08" db="EMBL/GenBank/DDBJ databases">
        <authorList>
            <person name="Babu N.S."/>
            <person name="Beckwith C.J."/>
            <person name="Beseler K.G."/>
            <person name="Brison A."/>
            <person name="Carone J.V."/>
            <person name="Caskin T.P."/>
            <person name="Diamond M."/>
            <person name="Durham M.E."/>
            <person name="Foxe J.M."/>
            <person name="Go M."/>
            <person name="Henderson B.A."/>
            <person name="Jones I.B."/>
            <person name="McGettigan J.A."/>
            <person name="Micheletti S.J."/>
            <person name="Nasrallah M.E."/>
            <person name="Ortiz D."/>
            <person name="Piller C.R."/>
            <person name="Privatt S.R."/>
            <person name="Schneider S.L."/>
            <person name="Sharp S."/>
            <person name="Smith T.C."/>
            <person name="Stanton J.D."/>
            <person name="Ullery H.E."/>
            <person name="Wilson R.J."/>
            <person name="Serrano M.G."/>
            <person name="Buck G."/>
            <person name="Lee V."/>
            <person name="Wang Y."/>
            <person name="Carvalho R."/>
            <person name="Voegtly L."/>
            <person name="Shi R."/>
            <person name="Duckworth R."/>
            <person name="Johnson A."/>
            <person name="Loviza R."/>
            <person name="Walstead R."/>
            <person name="Shah Z."/>
            <person name="Kiflezghi M."/>
            <person name="Wade K."/>
            <person name="Ball S.L."/>
            <person name="Bradley K.W."/>
            <person name="Asai D.J."/>
            <person name="Bowman C.A."/>
            <person name="Russell D.A."/>
            <person name="Pope W.H."/>
            <person name="Jacobs-Sera D."/>
            <person name="Hendrix R.W."/>
            <person name="Hatfull G.F."/>
        </authorList>
    </citation>
    <scope>NUCLEOTIDE SEQUENCE</scope>
</reference>
<keyword evidence="10" id="KW-1185">Reference proteome</keyword>
<dbReference type="Proteomes" id="UP000279271">
    <property type="component" value="Unassembled WGS sequence"/>
</dbReference>
<dbReference type="EMBL" id="GDKF01007762">
    <property type="protein sequence ID" value="JAT70860.1"/>
    <property type="molecule type" value="Transcribed_RNA"/>
</dbReference>
<evidence type="ECO:0000256" key="1">
    <source>
        <dbReference type="ARBA" id="ARBA00004123"/>
    </source>
</evidence>
<dbReference type="KEGG" id="apro:F751_2536"/>
<dbReference type="AlphaFoldDB" id="A0A087SIZ0"/>
<feature type="compositionally biased region" description="Acidic residues" evidence="5">
    <location>
        <begin position="143"/>
        <end position="156"/>
    </location>
</feature>
<evidence type="ECO:0000256" key="2">
    <source>
        <dbReference type="ARBA" id="ARBA00004496"/>
    </source>
</evidence>
<dbReference type="GO" id="GO:0034715">
    <property type="term" value="C:pICln-Sm protein complex"/>
    <property type="evidence" value="ECO:0007669"/>
    <property type="project" value="TreeGrafter"/>
</dbReference>
<dbReference type="EMBL" id="GDKF01002918">
    <property type="protein sequence ID" value="JAT75704.1"/>
    <property type="molecule type" value="Transcribed_RNA"/>
</dbReference>
<dbReference type="GO" id="GO:0045292">
    <property type="term" value="P:mRNA cis splicing, via spliceosome"/>
    <property type="evidence" value="ECO:0007669"/>
    <property type="project" value="TreeGrafter"/>
</dbReference>
<dbReference type="GO" id="GO:0005829">
    <property type="term" value="C:cytosol"/>
    <property type="evidence" value="ECO:0007669"/>
    <property type="project" value="TreeGrafter"/>
</dbReference>
<evidence type="ECO:0000256" key="4">
    <source>
        <dbReference type="ARBA" id="ARBA00023242"/>
    </source>
</evidence>
<dbReference type="OrthoDB" id="19714at2759"/>
<evidence type="ECO:0000313" key="6">
    <source>
        <dbReference type="EMBL" id="JAT70860.1"/>
    </source>
</evidence>
<dbReference type="STRING" id="3075.A0A087SIZ0"/>
<dbReference type="InterPro" id="IPR011993">
    <property type="entry name" value="PH-like_dom_sf"/>
</dbReference>
<gene>
    <name evidence="9" type="ORF">APUTEX25_004200</name>
    <name evidence="8" type="ORF">F751_2536</name>
    <name evidence="6" type="ORF">g.17847</name>
    <name evidence="7" type="ORF">g.17848</name>
</gene>
<dbReference type="PANTHER" id="PTHR21399:SF0">
    <property type="entry name" value="METHYLOSOME SUBUNIT PICLN"/>
    <property type="match status" value="1"/>
</dbReference>
<reference evidence="11" key="3">
    <citation type="journal article" date="2018" name="Algal Res.">
        <title>Characterization of plant carbon substrate utilization by Auxenochlorella protothecoides.</title>
        <authorList>
            <person name="Vogler B.W."/>
            <person name="Starkenburg S.R."/>
            <person name="Sudasinghe N."/>
            <person name="Schambach J.Y."/>
            <person name="Rollin J.A."/>
            <person name="Pattathil S."/>
            <person name="Barry A.N."/>
        </authorList>
    </citation>
    <scope>NUCLEOTIDE SEQUENCE [LARGE SCALE GENOMIC DNA]</scope>
    <source>
        <strain evidence="11">UTEX 25</strain>
    </source>
</reference>
<dbReference type="GO" id="GO:0000387">
    <property type="term" value="P:spliceosomal snRNP assembly"/>
    <property type="evidence" value="ECO:0007669"/>
    <property type="project" value="TreeGrafter"/>
</dbReference>
<protein>
    <recommendedName>
        <fullName evidence="12">Chloride conductance regulatory protein ICln</fullName>
    </recommendedName>
</protein>
<feature type="region of interest" description="Disordered" evidence="5">
    <location>
        <begin position="175"/>
        <end position="195"/>
    </location>
</feature>
<keyword evidence="3" id="KW-0963">Cytoplasm</keyword>
<comment type="subcellular location">
    <subcellularLocation>
        <location evidence="2">Cytoplasm</location>
    </subcellularLocation>
    <subcellularLocation>
        <location evidence="1">Nucleus</location>
    </subcellularLocation>
</comment>
<dbReference type="RefSeq" id="XP_011398590.1">
    <property type="nucleotide sequence ID" value="XM_011400288.1"/>
</dbReference>
<accession>A0A087SIZ0</accession>
<dbReference type="Proteomes" id="UP000028924">
    <property type="component" value="Unassembled WGS sequence"/>
</dbReference>
<name>A0A087SIZ0_AUXPR</name>
<reference evidence="9" key="4">
    <citation type="submission" date="2018-10" db="EMBL/GenBank/DDBJ databases">
        <authorList>
            <person name="Hovde B."/>
            <person name="Zhang X."/>
        </authorList>
    </citation>
    <scope>NUCLEOTIDE SEQUENCE [LARGE SCALE GENOMIC DNA]</scope>
    <source>
        <strain evidence="9">UTEX 25</strain>
    </source>
</reference>
<feature type="region of interest" description="Disordered" evidence="5">
    <location>
        <begin position="1"/>
        <end position="27"/>
    </location>
</feature>
<evidence type="ECO:0000313" key="9">
    <source>
        <dbReference type="EMBL" id="RMZ57366.1"/>
    </source>
</evidence>
<dbReference type="GO" id="GO:0005681">
    <property type="term" value="C:spliceosomal complex"/>
    <property type="evidence" value="ECO:0007669"/>
    <property type="project" value="TreeGrafter"/>
</dbReference>
<dbReference type="Gene3D" id="2.30.29.30">
    <property type="entry name" value="Pleckstrin-homology domain (PH domain)/Phosphotyrosine-binding domain (PTB)"/>
    <property type="match status" value="1"/>
</dbReference>
<evidence type="ECO:0000313" key="10">
    <source>
        <dbReference type="Proteomes" id="UP000028924"/>
    </source>
</evidence>
<sequence length="195" mass="20507">MTPAQCGNGHAHREAGGEEVPQDDDTVLQSFSGVVLKRSSSDAGWPGSLQCTKSALSWLPQEGGPPALALPFTEIAMHAVVSGTGDQAACLYLQLAGGDSDYEDEAEEEGEGASEVWLIPSDPALVEPLFAALSEGAERNPDDGEEGEDEEGGIFFDEEEVLAGTDAALHRLEIEEALGGDPNRFSDADEDEEGM</sequence>
<evidence type="ECO:0000313" key="7">
    <source>
        <dbReference type="EMBL" id="JAT75704.1"/>
    </source>
</evidence>
<evidence type="ECO:0000256" key="3">
    <source>
        <dbReference type="ARBA" id="ARBA00022490"/>
    </source>
</evidence>
<dbReference type="EMBL" id="KL662122">
    <property type="protein sequence ID" value="KFM25694.1"/>
    <property type="molecule type" value="Genomic_DNA"/>
</dbReference>